<dbReference type="Pfam" id="PF13573">
    <property type="entry name" value="SprB"/>
    <property type="match status" value="3"/>
</dbReference>
<reference evidence="2 3" key="1">
    <citation type="submission" date="2016-04" db="EMBL/GenBank/DDBJ databases">
        <authorList>
            <person name="Chen L."/>
            <person name="Zhuang W."/>
            <person name="Wang G."/>
        </authorList>
    </citation>
    <scope>NUCLEOTIDE SEQUENCE [LARGE SCALE GENOMIC DNA]</scope>
    <source>
        <strain evidence="3">GR20</strain>
    </source>
</reference>
<keyword evidence="1" id="KW-0732">Signal</keyword>
<evidence type="ECO:0000256" key="1">
    <source>
        <dbReference type="SAM" id="SignalP"/>
    </source>
</evidence>
<evidence type="ECO:0000313" key="3">
    <source>
        <dbReference type="Proteomes" id="UP000192277"/>
    </source>
</evidence>
<feature type="signal peptide" evidence="1">
    <location>
        <begin position="1"/>
        <end position="19"/>
    </location>
</feature>
<dbReference type="Proteomes" id="UP000192277">
    <property type="component" value="Unassembled WGS sequence"/>
</dbReference>
<dbReference type="Gene3D" id="2.60.40.740">
    <property type="match status" value="1"/>
</dbReference>
<feature type="chain" id="PRO_5045854681" description="Secretion system C-terminal sorting domain-containing protein" evidence="1">
    <location>
        <begin position="20"/>
        <end position="1043"/>
    </location>
</feature>
<dbReference type="InterPro" id="IPR025667">
    <property type="entry name" value="SprB_repeat"/>
</dbReference>
<evidence type="ECO:0008006" key="4">
    <source>
        <dbReference type="Google" id="ProtNLM"/>
    </source>
</evidence>
<comment type="caution">
    <text evidence="2">The sequence shown here is derived from an EMBL/GenBank/DDBJ whole genome shotgun (WGS) entry which is preliminary data.</text>
</comment>
<dbReference type="EMBL" id="LWBO01000077">
    <property type="protein sequence ID" value="OQP40136.1"/>
    <property type="molecule type" value="Genomic_DNA"/>
</dbReference>
<gene>
    <name evidence="2" type="ORF">A4D02_14480</name>
</gene>
<evidence type="ECO:0000313" key="2">
    <source>
        <dbReference type="EMBL" id="OQP40136.1"/>
    </source>
</evidence>
<proteinExistence type="predicted"/>
<sequence>MRKYLFILVLLAAVFSIQAQERYSVYLSGLTYNAHENIKNSTTSHLRIDLICADGTVNTLFFHDINDDNRSQTNWAMGAPITVTSRPVQMRTEGFVNFSSGTDADYDEYTNINICDVNNIYVDDHSPRMDGIWYDVKVTPLLSIGASDNLLPDNDKITLTATSGFPGSVYNWEYSLDGFNFNPFPAAANSAGNSTVNVSLTDLVGGSPLTVIKKNTFIRNRTCSGLYSNYLTLNNRLSSPHIVGQPVVTPNKCYGESNGTVMITFDRALIQDELLNIIIDDVRGATIGYHGSAINLTQLGAGNTYTWNTEISPGSYQISLVGKYPDPGVSTYTQAPAHFAQFNFAGPDPLTYSTTKRDVYCHNGSDATITVNASGGNGNFQVGYKKTQESTYNWVAFAAAKTHTLSGLDTGTYNIRVRDKFDCMMNDASGNEVIGTVFINQPADSVHVDNAQTINPLAFGYTDGSIRAILTGGTPVGGNSYDLQWTREDGTVLTPDPATTNPFTTQMKNIGNGKYILVATDANYALTSGANTNGCITRDTFTLVEPPPLVVTVSEYHFVSCKNAADGKLYAQAQGGIEIPIFRYKYKWYRNDNGVWADIQQTDSIAVNLKAGQYKIIITDKNNIDKESLPFTLVEPTLLTLSLSSTPLNCNGSNNGTASAVINGGTLPYHLEWTTGDTTATITNLAQGNYKAFVTDIRNCQVEEQIKVTSPNPVQINNMIVKSPTCYKGTDGVISYSVSGGTLPYTYNWSNGATAATQNNLPAGNYTLTLLDSKNCPLVQAFTVKETPPVVITLPPAATLCVGQAYAADATIPKGMTYQWTGPNGYAAIDPKVSLSNEGVYYVTAVNTDGCVGKDTITITRSNATVAAEMLVSTQAFTNDVVTIVNISNPAPEKVQWLLPTGNVSIVSTSDEFAEVKFSDTGRYIIGMKTMVGTCENTVSHPITIMQAQEFDEPGTANSPFVKEFTAGPNPSSGQFTVKITLEEAAAIKLRLIDLNTGVVVNQQLQNGSKQYQLPYNLRLTTGVYSLILETAKEYRIIKVVIL</sequence>
<dbReference type="RefSeq" id="WP_014217981.1">
    <property type="nucleotide sequence ID" value="NZ_LWBO01000077.1"/>
</dbReference>
<name>A0ABX3NMZ7_9BACT</name>
<protein>
    <recommendedName>
        <fullName evidence="4">Secretion system C-terminal sorting domain-containing protein</fullName>
    </recommendedName>
</protein>
<organism evidence="2 3">
    <name type="scientific">Niastella koreensis</name>
    <dbReference type="NCBI Taxonomy" id="354356"/>
    <lineage>
        <taxon>Bacteria</taxon>
        <taxon>Pseudomonadati</taxon>
        <taxon>Bacteroidota</taxon>
        <taxon>Chitinophagia</taxon>
        <taxon>Chitinophagales</taxon>
        <taxon>Chitinophagaceae</taxon>
        <taxon>Niastella</taxon>
    </lineage>
</organism>
<keyword evidence="3" id="KW-1185">Reference proteome</keyword>
<accession>A0ABX3NMZ7</accession>